<feature type="domain" description="Transcriptional regulator SgrR N-terminal HTH" evidence="3">
    <location>
        <begin position="21"/>
        <end position="103"/>
    </location>
</feature>
<dbReference type="Gene3D" id="3.10.105.10">
    <property type="entry name" value="Dipeptide-binding Protein, Domain 3"/>
    <property type="match status" value="1"/>
</dbReference>
<dbReference type="OrthoDB" id="5894719at2"/>
<evidence type="ECO:0000313" key="4">
    <source>
        <dbReference type="EMBL" id="RDI37246.1"/>
    </source>
</evidence>
<keyword evidence="5" id="KW-1185">Reference proteome</keyword>
<dbReference type="GO" id="GO:0015833">
    <property type="term" value="P:peptide transport"/>
    <property type="evidence" value="ECO:0007669"/>
    <property type="project" value="TreeGrafter"/>
</dbReference>
<dbReference type="AlphaFoldDB" id="A0A370G2K7"/>
<dbReference type="Pfam" id="PF12793">
    <property type="entry name" value="SgrR_N"/>
    <property type="match status" value="1"/>
</dbReference>
<evidence type="ECO:0000256" key="1">
    <source>
        <dbReference type="ARBA" id="ARBA00023125"/>
    </source>
</evidence>
<protein>
    <submittedName>
        <fullName evidence="4">MarR-like DNA-binding transcriptional regulator SgrR of sgrS sRNA</fullName>
    </submittedName>
</protein>
<dbReference type="GO" id="GO:1904680">
    <property type="term" value="F:peptide transmembrane transporter activity"/>
    <property type="evidence" value="ECO:0007669"/>
    <property type="project" value="TreeGrafter"/>
</dbReference>
<sequence>MNLQNHHYYFLALRKAYRNFDNHSEIQVSMNKLMDIFFCTQKNAKIIVKKLVDEGFMEFRPGKGRGNLSTILFLESLQSSLLKQVESLIDHQELTLALELVKEFGSGTAVEDYVHSWIRDYFGYQRIQSSEDELEVLRFPIFRPITTFDPTRVFFDLDAHLASQVFSTLVQYNHETEAFAPALAHHWESNDSKTRWSFYLRKKIQFHNGKELTAEVVKASLERVKNSPHRWLVQDVSEIEVESKHTVSIELNRPNHLFLQYVAAVPMSIVHPSDFDGEIKCPAGTGPFEFEKAEADSCTLTAFENYYGFMPHLDRIEIIRLTEDMQENRMEESKIFLNTDETNALPSKEWKNRSSIFSGTNVLLLNASKKGPLANEEFRQTIQRMINREEFLKIGHSRTGPAYGFNVTDRSKAASAMAKAIVPLDEKITLTLITYKRHEADANILKKMLEDFGVQLVVKIMDWDQILSKEVLLEADFVMFEGTPNEGLVSIFELLLFEDGFIYPLMTDDWKEKVAAYVNRIKEEAEQQRRIEMYGELENALVESGVLIFLVHKQLDISYDYALEGVKITPRMWVDFGELWYKSSSI</sequence>
<organism evidence="4 5">
    <name type="scientific">Falsibacillus pallidus</name>
    <dbReference type="NCBI Taxonomy" id="493781"/>
    <lineage>
        <taxon>Bacteria</taxon>
        <taxon>Bacillati</taxon>
        <taxon>Bacillota</taxon>
        <taxon>Bacilli</taxon>
        <taxon>Bacillales</taxon>
        <taxon>Bacillaceae</taxon>
        <taxon>Falsibacillus</taxon>
    </lineage>
</organism>
<keyword evidence="1 4" id="KW-0238">DNA-binding</keyword>
<accession>A0A370G2K7</accession>
<evidence type="ECO:0000259" key="2">
    <source>
        <dbReference type="Pfam" id="PF00496"/>
    </source>
</evidence>
<evidence type="ECO:0000313" key="5">
    <source>
        <dbReference type="Proteomes" id="UP000255326"/>
    </source>
</evidence>
<name>A0A370G2K7_9BACI</name>
<dbReference type="InterPro" id="IPR000914">
    <property type="entry name" value="SBP_5_dom"/>
</dbReference>
<proteinExistence type="predicted"/>
<dbReference type="GO" id="GO:0003677">
    <property type="term" value="F:DNA binding"/>
    <property type="evidence" value="ECO:0007669"/>
    <property type="project" value="UniProtKB-KW"/>
</dbReference>
<dbReference type="Pfam" id="PF00496">
    <property type="entry name" value="SBP_bac_5"/>
    <property type="match status" value="1"/>
</dbReference>
<gene>
    <name evidence="4" type="ORF">DFR59_12236</name>
</gene>
<dbReference type="PANTHER" id="PTHR30290">
    <property type="entry name" value="PERIPLASMIC BINDING COMPONENT OF ABC TRANSPORTER"/>
    <property type="match status" value="1"/>
</dbReference>
<dbReference type="Gene3D" id="3.40.190.10">
    <property type="entry name" value="Periplasmic binding protein-like II"/>
    <property type="match status" value="1"/>
</dbReference>
<dbReference type="PANTHER" id="PTHR30290:SF72">
    <property type="entry name" value="HTH-TYPE TRANSCRIPTIONAL REGULATOR SGRR"/>
    <property type="match status" value="1"/>
</dbReference>
<evidence type="ECO:0000259" key="3">
    <source>
        <dbReference type="Pfam" id="PF12793"/>
    </source>
</evidence>
<dbReference type="RefSeq" id="WP_158538441.1">
    <property type="nucleotide sequence ID" value="NZ_QQAY01000022.1"/>
</dbReference>
<comment type="caution">
    <text evidence="4">The sequence shown here is derived from an EMBL/GenBank/DDBJ whole genome shotgun (WGS) entry which is preliminary data.</text>
</comment>
<dbReference type="SUPFAM" id="SSF53850">
    <property type="entry name" value="Periplasmic binding protein-like II"/>
    <property type="match status" value="1"/>
</dbReference>
<dbReference type="EMBL" id="QQAY01000022">
    <property type="protein sequence ID" value="RDI37246.1"/>
    <property type="molecule type" value="Genomic_DNA"/>
</dbReference>
<reference evidence="4 5" key="1">
    <citation type="submission" date="2018-07" db="EMBL/GenBank/DDBJ databases">
        <title>Genomic Encyclopedia of Type Strains, Phase IV (KMG-IV): sequencing the most valuable type-strain genomes for metagenomic binning, comparative biology and taxonomic classification.</title>
        <authorList>
            <person name="Goeker M."/>
        </authorList>
    </citation>
    <scope>NUCLEOTIDE SEQUENCE [LARGE SCALE GENOMIC DNA]</scope>
    <source>
        <strain evidence="4 5">DSM 25281</strain>
    </source>
</reference>
<dbReference type="Proteomes" id="UP000255326">
    <property type="component" value="Unassembled WGS sequence"/>
</dbReference>
<dbReference type="InterPro" id="IPR025370">
    <property type="entry name" value="SgrR_HTH_N"/>
</dbReference>
<dbReference type="InterPro" id="IPR039424">
    <property type="entry name" value="SBP_5"/>
</dbReference>
<feature type="domain" description="Solute-binding protein family 5" evidence="2">
    <location>
        <begin position="179"/>
        <end position="480"/>
    </location>
</feature>